<keyword evidence="3" id="KW-0472">Membrane</keyword>
<feature type="transmembrane region" description="Helical" evidence="3">
    <location>
        <begin position="12"/>
        <end position="32"/>
    </location>
</feature>
<dbReference type="SUPFAM" id="SSF52540">
    <property type="entry name" value="P-loop containing nucleoside triphosphate hydrolases"/>
    <property type="match status" value="1"/>
</dbReference>
<dbReference type="STRING" id="388950.GCA_001611675_00107"/>
<evidence type="ECO:0000256" key="1">
    <source>
        <dbReference type="SAM" id="Coils"/>
    </source>
</evidence>
<name>A0A1I7GH50_9BACT</name>
<dbReference type="Gene3D" id="3.40.50.300">
    <property type="entry name" value="P-loop containing nucleotide triphosphate hydrolases"/>
    <property type="match status" value="2"/>
</dbReference>
<evidence type="ECO:0000313" key="4">
    <source>
        <dbReference type="EMBL" id="SFU47763.1"/>
    </source>
</evidence>
<protein>
    <submittedName>
        <fullName evidence="4">Uncharacterized protein involved in exopolysaccharide biosynthesis</fullName>
    </submittedName>
</protein>
<evidence type="ECO:0000256" key="2">
    <source>
        <dbReference type="SAM" id="MobiDB-lite"/>
    </source>
</evidence>
<feature type="compositionally biased region" description="Basic and acidic residues" evidence="2">
    <location>
        <begin position="713"/>
        <end position="733"/>
    </location>
</feature>
<organism evidence="4 5">
    <name type="scientific">Pontibacter akesuensis</name>
    <dbReference type="NCBI Taxonomy" id="388950"/>
    <lineage>
        <taxon>Bacteria</taxon>
        <taxon>Pseudomonadati</taxon>
        <taxon>Bacteroidota</taxon>
        <taxon>Cytophagia</taxon>
        <taxon>Cytophagales</taxon>
        <taxon>Hymenobacteraceae</taxon>
        <taxon>Pontibacter</taxon>
    </lineage>
</organism>
<keyword evidence="5" id="KW-1185">Reference proteome</keyword>
<feature type="transmembrane region" description="Helical" evidence="3">
    <location>
        <begin position="465"/>
        <end position="487"/>
    </location>
</feature>
<feature type="coiled-coil region" evidence="1">
    <location>
        <begin position="296"/>
        <end position="323"/>
    </location>
</feature>
<dbReference type="PANTHER" id="PTHR32309">
    <property type="entry name" value="TYROSINE-PROTEIN KINASE"/>
    <property type="match status" value="1"/>
</dbReference>
<dbReference type="EMBL" id="FPCA01000001">
    <property type="protein sequence ID" value="SFU47763.1"/>
    <property type="molecule type" value="Genomic_DNA"/>
</dbReference>
<dbReference type="InterPro" id="IPR050445">
    <property type="entry name" value="Bact_polysacc_biosynth/exp"/>
</dbReference>
<dbReference type="InterPro" id="IPR027417">
    <property type="entry name" value="P-loop_NTPase"/>
</dbReference>
<dbReference type="GO" id="GO:0005886">
    <property type="term" value="C:plasma membrane"/>
    <property type="evidence" value="ECO:0007669"/>
    <property type="project" value="TreeGrafter"/>
</dbReference>
<dbReference type="GO" id="GO:0004713">
    <property type="term" value="F:protein tyrosine kinase activity"/>
    <property type="evidence" value="ECO:0007669"/>
    <property type="project" value="TreeGrafter"/>
</dbReference>
<keyword evidence="3" id="KW-0812">Transmembrane</keyword>
<gene>
    <name evidence="4" type="ORF">SAMN04487941_1008</name>
</gene>
<dbReference type="PANTHER" id="PTHR32309:SF13">
    <property type="entry name" value="FERRIC ENTEROBACTIN TRANSPORT PROTEIN FEPE"/>
    <property type="match status" value="1"/>
</dbReference>
<keyword evidence="1" id="KW-0175">Coiled coil</keyword>
<evidence type="ECO:0000256" key="3">
    <source>
        <dbReference type="SAM" id="Phobius"/>
    </source>
</evidence>
<feature type="region of interest" description="Disordered" evidence="2">
    <location>
        <begin position="703"/>
        <end position="733"/>
    </location>
</feature>
<evidence type="ECO:0000313" key="5">
    <source>
        <dbReference type="Proteomes" id="UP000182491"/>
    </source>
</evidence>
<reference evidence="5" key="1">
    <citation type="submission" date="2016-10" db="EMBL/GenBank/DDBJ databases">
        <authorList>
            <person name="Varghese N."/>
        </authorList>
    </citation>
    <scope>NUCLEOTIDE SEQUENCE [LARGE SCALE GENOMIC DNA]</scope>
    <source>
        <strain evidence="5">DSM 18820</strain>
    </source>
</reference>
<accession>A0A1I7GH50</accession>
<dbReference type="AlphaFoldDB" id="A0A1I7GH50"/>
<sequence>MTLRDFNRLMRRNWLLLLAIPLITAISIFFFARDQDKLYSSDTVLYTGIATGSRIANGEKEAPKAADNAYGNMLSLMNSREIKEEVITRLIASHLMLPGPDPSVVSEKTYERLHEVIPASLKKKLVGKTMEETTRNIRKYYTADTSNPIYNLINSGDPVYSTDAFEEMMTERMGASDLIKVSYTSNDPATTFHTLENLINVFTRKHEELFMGQNKSVMGYFDSSTEEAYEKLKSAQEKLLAFQRANNIVDYDQQIASSSAVKTQAEEQYKEVEMLYIGALTALKAAENKLSGRGASNLKSQEIIRLRNELSELNTQIMELELQRSPQPDNNERLTRLKQEAQTVSDKIADNVAAYEGNNTAEGVPITGVLNTYVQNTILVEELKSKLDVLRRQRDASSGEYEELAPLGSQFNNLKRDVEVAEQEYTAQLEGLKQSKLNQQNIAMASNLKVIDPPYFPIKSTGASLIMLVLFGFFGAFLLTSAGVFAADKLDNSLRKPELALKTINFPILGVLPETTGKPSAKQLDEVKRAEDQLARQVLLKLQQQRNPNSPRVIGVLSSYSGEGKTTVANALANSLHNMGIEVVSFIPDGHAFPDALFDTTTYYSPVNGVRSDSALSEMSGRSLNSTDVVIIEFPPLLESVYPVLLLERLDMILVTVQTNRTWEQADKTVFENIEKITNAPIEVVLNGVLQQYVQDYVGAPAKSLPAPTRPAPTEDAHQKLGKWEKETPILNP</sequence>
<dbReference type="Proteomes" id="UP000182491">
    <property type="component" value="Unassembled WGS sequence"/>
</dbReference>
<proteinExistence type="predicted"/>
<keyword evidence="3" id="KW-1133">Transmembrane helix</keyword>